<gene>
    <name evidence="2" type="ORF">PV02_08920</name>
</gene>
<name>A0AAE3HBL3_9EURY</name>
<dbReference type="InterPro" id="IPR012437">
    <property type="entry name" value="DUF1638"/>
</dbReference>
<evidence type="ECO:0000259" key="1">
    <source>
        <dbReference type="Pfam" id="PF07796"/>
    </source>
</evidence>
<dbReference type="RefSeq" id="WP_256623044.1">
    <property type="nucleotide sequence ID" value="NZ_JTEO01000004.1"/>
</dbReference>
<feature type="domain" description="DUF1638" evidence="1">
    <location>
        <begin position="78"/>
        <end position="252"/>
    </location>
</feature>
<sequence length="266" mass="30668">MPVMTILSCKILQDEIVHLLERDPAVNEIIVVKNNEEQELISKMDAAGLHYTLMDLEQLPPSPQRMDPEKFTVIICLVELALHEFPKTLKVEVYERIGRMTTYSDGILLFYGLCGNVLDKVEEDFRGQENTCPVRILRDEKRIVDDCIGATLGGGDEYLKTLKMLSSQGTFLFTPMYAHSWREIMRVDPEKPEKTLKMLRKVNEITGYKRVAKVNTGLNYTENFHEKVEEFAQIFDFDILELEGNQRIFQDCYASMKKLMGLPGMM</sequence>
<dbReference type="Pfam" id="PF07796">
    <property type="entry name" value="DUF1638"/>
    <property type="match status" value="1"/>
</dbReference>
<protein>
    <recommendedName>
        <fullName evidence="1">DUF1638 domain-containing protein</fullName>
    </recommendedName>
</protein>
<dbReference type="AlphaFoldDB" id="A0AAE3HBL3"/>
<dbReference type="EMBL" id="JTEO01000004">
    <property type="protein sequence ID" value="MCQ6963144.1"/>
    <property type="molecule type" value="Genomic_DNA"/>
</dbReference>
<evidence type="ECO:0000313" key="2">
    <source>
        <dbReference type="EMBL" id="MCQ6963144.1"/>
    </source>
</evidence>
<accession>A0AAE3HBL3</accession>
<comment type="caution">
    <text evidence="2">The sequence shown here is derived from an EMBL/GenBank/DDBJ whole genome shotgun (WGS) entry which is preliminary data.</text>
</comment>
<keyword evidence="3" id="KW-1185">Reference proteome</keyword>
<evidence type="ECO:0000313" key="3">
    <source>
        <dbReference type="Proteomes" id="UP001206983"/>
    </source>
</evidence>
<organism evidence="2 3">
    <name type="scientific">Methanolobus chelungpuianus</name>
    <dbReference type="NCBI Taxonomy" id="502115"/>
    <lineage>
        <taxon>Archaea</taxon>
        <taxon>Methanobacteriati</taxon>
        <taxon>Methanobacteriota</taxon>
        <taxon>Stenosarchaea group</taxon>
        <taxon>Methanomicrobia</taxon>
        <taxon>Methanosarcinales</taxon>
        <taxon>Methanosarcinaceae</taxon>
        <taxon>Methanolobus</taxon>
    </lineage>
</organism>
<proteinExistence type="predicted"/>
<reference evidence="2 3" key="1">
    <citation type="journal article" date="2011" name="Appl. Environ. Microbiol.">
        <title>Methanogenic archaea isolated from Taiwan's Chelungpu fault.</title>
        <authorList>
            <person name="Wu S.Y."/>
            <person name="Lai M.C."/>
        </authorList>
    </citation>
    <scope>NUCLEOTIDE SEQUENCE [LARGE SCALE GENOMIC DNA]</scope>
    <source>
        <strain evidence="2 3">St545Mb</strain>
    </source>
</reference>
<dbReference type="Proteomes" id="UP001206983">
    <property type="component" value="Unassembled WGS sequence"/>
</dbReference>